<dbReference type="AlphaFoldDB" id="A0A9P0PED4"/>
<gene>
    <name evidence="2" type="ORF">ACAOBT_LOCUS14945</name>
</gene>
<dbReference type="EMBL" id="CAKOFQ010006920">
    <property type="protein sequence ID" value="CAH1982325.1"/>
    <property type="molecule type" value="Genomic_DNA"/>
</dbReference>
<protein>
    <submittedName>
        <fullName evidence="2">Uncharacterized protein</fullName>
    </submittedName>
</protein>
<proteinExistence type="predicted"/>
<evidence type="ECO:0000313" key="3">
    <source>
        <dbReference type="Proteomes" id="UP001152888"/>
    </source>
</evidence>
<evidence type="ECO:0000313" key="2">
    <source>
        <dbReference type="EMBL" id="CAH1982325.1"/>
    </source>
</evidence>
<name>A0A9P0PED4_ACAOB</name>
<accession>A0A9P0PED4</accession>
<evidence type="ECO:0000256" key="1">
    <source>
        <dbReference type="SAM" id="MobiDB-lite"/>
    </source>
</evidence>
<dbReference type="Proteomes" id="UP001152888">
    <property type="component" value="Unassembled WGS sequence"/>
</dbReference>
<feature type="region of interest" description="Disordered" evidence="1">
    <location>
        <begin position="37"/>
        <end position="59"/>
    </location>
</feature>
<sequence>MVVIFVSKAGHILQQFLLMSKELLLQIGIPPFVCQKSSPSFEKSTPKEKSSSTKTIPKNKAVFNGRKRGIIGPSSI</sequence>
<reference evidence="2" key="1">
    <citation type="submission" date="2022-03" db="EMBL/GenBank/DDBJ databases">
        <authorList>
            <person name="Sayadi A."/>
        </authorList>
    </citation>
    <scope>NUCLEOTIDE SEQUENCE</scope>
</reference>
<organism evidence="2 3">
    <name type="scientific">Acanthoscelides obtectus</name>
    <name type="common">Bean weevil</name>
    <name type="synonym">Bruchus obtectus</name>
    <dbReference type="NCBI Taxonomy" id="200917"/>
    <lineage>
        <taxon>Eukaryota</taxon>
        <taxon>Metazoa</taxon>
        <taxon>Ecdysozoa</taxon>
        <taxon>Arthropoda</taxon>
        <taxon>Hexapoda</taxon>
        <taxon>Insecta</taxon>
        <taxon>Pterygota</taxon>
        <taxon>Neoptera</taxon>
        <taxon>Endopterygota</taxon>
        <taxon>Coleoptera</taxon>
        <taxon>Polyphaga</taxon>
        <taxon>Cucujiformia</taxon>
        <taxon>Chrysomeloidea</taxon>
        <taxon>Chrysomelidae</taxon>
        <taxon>Bruchinae</taxon>
        <taxon>Bruchini</taxon>
        <taxon>Acanthoscelides</taxon>
    </lineage>
</organism>
<keyword evidence="3" id="KW-1185">Reference proteome</keyword>
<comment type="caution">
    <text evidence="2">The sequence shown here is derived from an EMBL/GenBank/DDBJ whole genome shotgun (WGS) entry which is preliminary data.</text>
</comment>